<dbReference type="Proteomes" id="UP000729402">
    <property type="component" value="Unassembled WGS sequence"/>
</dbReference>
<comment type="caution">
    <text evidence="2">The sequence shown here is derived from an EMBL/GenBank/DDBJ whole genome shotgun (WGS) entry which is preliminary data.</text>
</comment>
<evidence type="ECO:0000256" key="1">
    <source>
        <dbReference type="SAM" id="MobiDB-lite"/>
    </source>
</evidence>
<name>A0A8J5RQ28_ZIZPA</name>
<dbReference type="EMBL" id="JAAALK010000288">
    <property type="protein sequence ID" value="KAG8051877.1"/>
    <property type="molecule type" value="Genomic_DNA"/>
</dbReference>
<gene>
    <name evidence="2" type="ORF">GUJ93_ZPchr0001g32687</name>
</gene>
<dbReference type="AlphaFoldDB" id="A0A8J5RQ28"/>
<protein>
    <submittedName>
        <fullName evidence="2">Uncharacterized protein</fullName>
    </submittedName>
</protein>
<evidence type="ECO:0000313" key="2">
    <source>
        <dbReference type="EMBL" id="KAG8051877.1"/>
    </source>
</evidence>
<keyword evidence="3" id="KW-1185">Reference proteome</keyword>
<organism evidence="2 3">
    <name type="scientific">Zizania palustris</name>
    <name type="common">Northern wild rice</name>
    <dbReference type="NCBI Taxonomy" id="103762"/>
    <lineage>
        <taxon>Eukaryota</taxon>
        <taxon>Viridiplantae</taxon>
        <taxon>Streptophyta</taxon>
        <taxon>Embryophyta</taxon>
        <taxon>Tracheophyta</taxon>
        <taxon>Spermatophyta</taxon>
        <taxon>Magnoliopsida</taxon>
        <taxon>Liliopsida</taxon>
        <taxon>Poales</taxon>
        <taxon>Poaceae</taxon>
        <taxon>BOP clade</taxon>
        <taxon>Oryzoideae</taxon>
        <taxon>Oryzeae</taxon>
        <taxon>Zizaniinae</taxon>
        <taxon>Zizania</taxon>
    </lineage>
</organism>
<feature type="region of interest" description="Disordered" evidence="1">
    <location>
        <begin position="1"/>
        <end position="47"/>
    </location>
</feature>
<sequence>MADGGGGEVARRSRPPARVRERPPKEPTTGDVAEVEAPPPLPSTDEVRTVRVATRRRSLPGVFLMAPGDETSLPSTSMAASSRTCWWCRVRRVRRQSGAVRRMRGRSNCLQFSAISRYFGGQVHDAKGKARLRALINGSNRSNEYE</sequence>
<evidence type="ECO:0000313" key="3">
    <source>
        <dbReference type="Proteomes" id="UP000729402"/>
    </source>
</evidence>
<accession>A0A8J5RQ28</accession>
<reference evidence="2" key="2">
    <citation type="submission" date="2021-02" db="EMBL/GenBank/DDBJ databases">
        <authorList>
            <person name="Kimball J.A."/>
            <person name="Haas M.W."/>
            <person name="Macchietto M."/>
            <person name="Kono T."/>
            <person name="Duquette J."/>
            <person name="Shao M."/>
        </authorList>
    </citation>
    <scope>NUCLEOTIDE SEQUENCE</scope>
    <source>
        <tissue evidence="2">Fresh leaf tissue</tissue>
    </source>
</reference>
<reference evidence="2" key="1">
    <citation type="journal article" date="2021" name="bioRxiv">
        <title>Whole Genome Assembly and Annotation of Northern Wild Rice, Zizania palustris L., Supports a Whole Genome Duplication in the Zizania Genus.</title>
        <authorList>
            <person name="Haas M."/>
            <person name="Kono T."/>
            <person name="Macchietto M."/>
            <person name="Millas R."/>
            <person name="McGilp L."/>
            <person name="Shao M."/>
            <person name="Duquette J."/>
            <person name="Hirsch C.N."/>
            <person name="Kimball J."/>
        </authorList>
    </citation>
    <scope>NUCLEOTIDE SEQUENCE</scope>
    <source>
        <tissue evidence="2">Fresh leaf tissue</tissue>
    </source>
</reference>
<proteinExistence type="predicted"/>